<sequence>MSERVNVKVLLLVGGEAEVVADAPDADAPARYPATVIAEEVGVPASELPGMRLSAVVGADDRLAGWQRR</sequence>
<protein>
    <submittedName>
        <fullName evidence="1">Uncharacterized protein</fullName>
    </submittedName>
</protein>
<dbReference type="STRING" id="1935.B1H20_16915"/>
<proteinExistence type="predicted"/>
<dbReference type="AlphaFoldDB" id="A0A1V0ULV2"/>
<dbReference type="Proteomes" id="UP000192445">
    <property type="component" value="Chromosome"/>
</dbReference>
<dbReference type="KEGG" id="svu:B1H20_16915"/>
<name>A0A1V0ULV2_STRVN</name>
<evidence type="ECO:0000313" key="2">
    <source>
        <dbReference type="Proteomes" id="UP000192445"/>
    </source>
</evidence>
<evidence type="ECO:0000313" key="1">
    <source>
        <dbReference type="EMBL" id="ARF66245.1"/>
    </source>
</evidence>
<reference evidence="1 2" key="1">
    <citation type="submission" date="2017-03" db="EMBL/GenBank/DDBJ databases">
        <title>Complete Genome Sequence of a natural compounds producer, Streptomyces violaceus S21.</title>
        <authorList>
            <person name="Zhong C."/>
            <person name="Zhao Z."/>
            <person name="Fu J."/>
            <person name="Zong G."/>
            <person name="Qin R."/>
            <person name="Cao G."/>
        </authorList>
    </citation>
    <scope>NUCLEOTIDE SEQUENCE [LARGE SCALE GENOMIC DNA]</scope>
    <source>
        <strain evidence="1 2">S21</strain>
    </source>
</reference>
<organism evidence="1 2">
    <name type="scientific">Streptomyces violaceoruber</name>
    <dbReference type="NCBI Taxonomy" id="1935"/>
    <lineage>
        <taxon>Bacteria</taxon>
        <taxon>Bacillati</taxon>
        <taxon>Actinomycetota</taxon>
        <taxon>Actinomycetes</taxon>
        <taxon>Kitasatosporales</taxon>
        <taxon>Streptomycetaceae</taxon>
        <taxon>Streptomyces</taxon>
        <taxon>Streptomyces violaceoruber group</taxon>
    </lineage>
</organism>
<gene>
    <name evidence="1" type="ORF">B1H20_16915</name>
</gene>
<dbReference type="OrthoDB" id="4252794at2"/>
<dbReference type="EMBL" id="CP020570">
    <property type="protein sequence ID" value="ARF66245.1"/>
    <property type="molecule type" value="Genomic_DNA"/>
</dbReference>
<accession>A0A1V0ULV2</accession>